<accession>A0ABV1ERI9</accession>
<organism evidence="1 2">
    <name type="scientific">Flavonifractor hominis</name>
    <dbReference type="NCBI Taxonomy" id="3133178"/>
    <lineage>
        <taxon>Bacteria</taxon>
        <taxon>Bacillati</taxon>
        <taxon>Bacillota</taxon>
        <taxon>Clostridia</taxon>
        <taxon>Eubacteriales</taxon>
        <taxon>Oscillospiraceae</taxon>
        <taxon>Flavonifractor</taxon>
    </lineage>
</organism>
<protein>
    <submittedName>
        <fullName evidence="1">Uncharacterized protein</fullName>
    </submittedName>
</protein>
<dbReference type="EMBL" id="JBBMFT010000010">
    <property type="protein sequence ID" value="MEQ2457233.1"/>
    <property type="molecule type" value="Genomic_DNA"/>
</dbReference>
<comment type="caution">
    <text evidence="1">The sequence shown here is derived from an EMBL/GenBank/DDBJ whole genome shotgun (WGS) entry which is preliminary data.</text>
</comment>
<sequence length="212" mass="24400">MKQIITKGITYLEPLAGSSEWYWGMDYTGGDLYEAGDLYRDKHPIQRNRGILIRYPEGSVYEPVHTQPGQYLGKPVYCDGKVALLMVDFPKEKIHILTFDGTTGKADPLAVLPLALAGDCYNLMLKTSPLLLTRAPQGNRFYILWPERREFVLEDCESFVLLDGDRMYTEKWYEDPDYRDEVLVRDVKTGKVLERMPGSVWPMPDGQKWLLV</sequence>
<dbReference type="Proteomes" id="UP001440599">
    <property type="component" value="Unassembled WGS sequence"/>
</dbReference>
<keyword evidence="2" id="KW-1185">Reference proteome</keyword>
<name>A0ABV1ERI9_9FIRM</name>
<proteinExistence type="predicted"/>
<dbReference type="RefSeq" id="WP_349141015.1">
    <property type="nucleotide sequence ID" value="NZ_JBBMFT010000010.1"/>
</dbReference>
<evidence type="ECO:0000313" key="1">
    <source>
        <dbReference type="EMBL" id="MEQ2457233.1"/>
    </source>
</evidence>
<evidence type="ECO:0000313" key="2">
    <source>
        <dbReference type="Proteomes" id="UP001440599"/>
    </source>
</evidence>
<gene>
    <name evidence="1" type="ORF">WMO45_11950</name>
</gene>
<reference evidence="1 2" key="1">
    <citation type="submission" date="2024-03" db="EMBL/GenBank/DDBJ databases">
        <title>Human intestinal bacterial collection.</title>
        <authorList>
            <person name="Pauvert C."/>
            <person name="Hitch T.C.A."/>
            <person name="Clavel T."/>
        </authorList>
    </citation>
    <scope>NUCLEOTIDE SEQUENCE [LARGE SCALE GENOMIC DNA]</scope>
    <source>
        <strain evidence="1 2">CLA-AP-H34</strain>
    </source>
</reference>